<dbReference type="Gene3D" id="3.40.50.1820">
    <property type="entry name" value="alpha/beta hydrolase"/>
    <property type="match status" value="1"/>
</dbReference>
<dbReference type="SUPFAM" id="SSF53474">
    <property type="entry name" value="alpha/beta-Hydrolases"/>
    <property type="match status" value="1"/>
</dbReference>
<dbReference type="PANTHER" id="PTHR48098:SF1">
    <property type="entry name" value="DIACYLGLYCEROL ACYLTRANSFERASE_MYCOLYLTRANSFERASE AG85A"/>
    <property type="match status" value="1"/>
</dbReference>
<dbReference type="EMBL" id="JAYKYQ010000005">
    <property type="protein sequence ID" value="MEB3511163.1"/>
    <property type="molecule type" value="Genomic_DNA"/>
</dbReference>
<dbReference type="PANTHER" id="PTHR48098">
    <property type="entry name" value="ENTEROCHELIN ESTERASE-RELATED"/>
    <property type="match status" value="1"/>
</dbReference>
<sequence length="293" mass="31052">MTRAHGRAVELTVFSPAMAAPVSVVVLPRPDPSRPAPVLYLLNGIDGGTGGDGWTDRTDIDRFFADQQVTVVVPVGGAGSYFTDWRADDPVLGRQRWTTFLTRELPSQIDATFGGSGANAIAGVSMTGTSVFQLAMAAPGLYKAIGSYSGCVRTSDPAGQAMVATIVTAEGGTVSNMWGPPGDPAWTANDPYVHADRLRGTTIYVAAGNGQAGPLDQPHSTGIDGNATKLVDQLAIGGMLEAVSDRCTRALRDRFQELGVPATFDLRASGTHSWGYWQQDLHNSWPLFESVLR</sequence>
<feature type="chain" id="PRO_5045412149" evidence="1">
    <location>
        <begin position="20"/>
        <end position="293"/>
    </location>
</feature>
<dbReference type="InterPro" id="IPR000801">
    <property type="entry name" value="Esterase-like"/>
</dbReference>
<proteinExistence type="predicted"/>
<accession>A0ABU6AV17</accession>
<dbReference type="GO" id="GO:0016787">
    <property type="term" value="F:hydrolase activity"/>
    <property type="evidence" value="ECO:0007669"/>
    <property type="project" value="UniProtKB-KW"/>
</dbReference>
<evidence type="ECO:0000313" key="2">
    <source>
        <dbReference type="EMBL" id="MEB3511163.1"/>
    </source>
</evidence>
<keyword evidence="3" id="KW-1185">Reference proteome</keyword>
<gene>
    <name evidence="2" type="ORF">U3653_14135</name>
</gene>
<evidence type="ECO:0000256" key="1">
    <source>
        <dbReference type="SAM" id="SignalP"/>
    </source>
</evidence>
<dbReference type="Pfam" id="PF00756">
    <property type="entry name" value="Esterase"/>
    <property type="match status" value="1"/>
</dbReference>
<dbReference type="InterPro" id="IPR050583">
    <property type="entry name" value="Mycobacterial_A85_antigen"/>
</dbReference>
<organism evidence="2 3">
    <name type="scientific">Nocardia implantans</name>
    <dbReference type="NCBI Taxonomy" id="3108168"/>
    <lineage>
        <taxon>Bacteria</taxon>
        <taxon>Bacillati</taxon>
        <taxon>Actinomycetota</taxon>
        <taxon>Actinomycetes</taxon>
        <taxon>Mycobacteriales</taxon>
        <taxon>Nocardiaceae</taxon>
        <taxon>Nocardia</taxon>
    </lineage>
</organism>
<evidence type="ECO:0000313" key="3">
    <source>
        <dbReference type="Proteomes" id="UP001348098"/>
    </source>
</evidence>
<dbReference type="InterPro" id="IPR029058">
    <property type="entry name" value="AB_hydrolase_fold"/>
</dbReference>
<feature type="signal peptide" evidence="1">
    <location>
        <begin position="1"/>
        <end position="19"/>
    </location>
</feature>
<keyword evidence="1" id="KW-0732">Signal</keyword>
<name>A0ABU6AV17_9NOCA</name>
<comment type="caution">
    <text evidence="2">The sequence shown here is derived from an EMBL/GenBank/DDBJ whole genome shotgun (WGS) entry which is preliminary data.</text>
</comment>
<dbReference type="Proteomes" id="UP001348098">
    <property type="component" value="Unassembled WGS sequence"/>
</dbReference>
<protein>
    <submittedName>
        <fullName evidence="2">Alpha/beta hydrolase family protein</fullName>
    </submittedName>
</protein>
<reference evidence="2 3" key="1">
    <citation type="submission" date="2023-12" db="EMBL/GenBank/DDBJ databases">
        <title>novel species in genus Nocarida.</title>
        <authorList>
            <person name="Li Z."/>
        </authorList>
    </citation>
    <scope>NUCLEOTIDE SEQUENCE [LARGE SCALE GENOMIC DNA]</scope>
    <source>
        <strain evidence="2 3">CDC186</strain>
    </source>
</reference>
<keyword evidence="2" id="KW-0378">Hydrolase</keyword>